<feature type="repeat" description="WD" evidence="3">
    <location>
        <begin position="853"/>
        <end position="894"/>
    </location>
</feature>
<dbReference type="InterPro" id="IPR001680">
    <property type="entry name" value="WD40_rpt"/>
</dbReference>
<dbReference type="InterPro" id="IPR001387">
    <property type="entry name" value="Cro/C1-type_HTH"/>
</dbReference>
<feature type="repeat" description="WD" evidence="3">
    <location>
        <begin position="1020"/>
        <end position="1061"/>
    </location>
</feature>
<dbReference type="SMART" id="SM00320">
    <property type="entry name" value="WD40"/>
    <property type="match status" value="14"/>
</dbReference>
<dbReference type="GO" id="GO:0043531">
    <property type="term" value="F:ADP binding"/>
    <property type="evidence" value="ECO:0007669"/>
    <property type="project" value="InterPro"/>
</dbReference>
<feature type="repeat" description="WD" evidence="3">
    <location>
        <begin position="673"/>
        <end position="714"/>
    </location>
</feature>
<evidence type="ECO:0000256" key="3">
    <source>
        <dbReference type="PROSITE-ProRule" id="PRU00221"/>
    </source>
</evidence>
<dbReference type="InterPro" id="IPR027417">
    <property type="entry name" value="P-loop_NTPase"/>
</dbReference>
<feature type="repeat" description="WD" evidence="3">
    <location>
        <begin position="546"/>
        <end position="587"/>
    </location>
</feature>
<proteinExistence type="predicted"/>
<dbReference type="Gene3D" id="2.130.10.10">
    <property type="entry name" value="YVTN repeat-like/Quinoprotein amine dehydrogenase"/>
    <property type="match status" value="7"/>
</dbReference>
<feature type="repeat" description="WD" evidence="3">
    <location>
        <begin position="936"/>
        <end position="977"/>
    </location>
</feature>
<dbReference type="Gene3D" id="3.40.50.300">
    <property type="entry name" value="P-loop containing nucleotide triphosphate hydrolases"/>
    <property type="match status" value="1"/>
</dbReference>
<dbReference type="PRINTS" id="PR00320">
    <property type="entry name" value="GPROTEINBRPT"/>
</dbReference>
<feature type="domain" description="NB-ARC" evidence="4">
    <location>
        <begin position="111"/>
        <end position="285"/>
    </location>
</feature>
<dbReference type="SUPFAM" id="SSF50998">
    <property type="entry name" value="Quinoprotein alcohol dehydrogenase-like"/>
    <property type="match status" value="2"/>
</dbReference>
<dbReference type="PROSITE" id="PS50082">
    <property type="entry name" value="WD_REPEATS_2"/>
    <property type="match status" value="13"/>
</dbReference>
<name>A0A951UNV2_9CYAN</name>
<keyword evidence="1 3" id="KW-0853">WD repeat</keyword>
<organism evidence="5 6">
    <name type="scientific">Drouetiella hepatica Uher 2000/2452</name>
    <dbReference type="NCBI Taxonomy" id="904376"/>
    <lineage>
        <taxon>Bacteria</taxon>
        <taxon>Bacillati</taxon>
        <taxon>Cyanobacteriota</taxon>
        <taxon>Cyanophyceae</taxon>
        <taxon>Oculatellales</taxon>
        <taxon>Oculatellaceae</taxon>
        <taxon>Drouetiella</taxon>
    </lineage>
</organism>
<evidence type="ECO:0000256" key="1">
    <source>
        <dbReference type="ARBA" id="ARBA00022574"/>
    </source>
</evidence>
<dbReference type="SUPFAM" id="SSF50978">
    <property type="entry name" value="WD40 repeat-like"/>
    <property type="match status" value="1"/>
</dbReference>
<feature type="repeat" description="WD" evidence="3">
    <location>
        <begin position="1104"/>
        <end position="1149"/>
    </location>
</feature>
<accession>A0A951UNV2</accession>
<feature type="repeat" description="WD" evidence="3">
    <location>
        <begin position="811"/>
        <end position="852"/>
    </location>
</feature>
<feature type="repeat" description="WD" evidence="3">
    <location>
        <begin position="769"/>
        <end position="810"/>
    </location>
</feature>
<protein>
    <recommendedName>
        <fullName evidence="4">NB-ARC domain-containing protein</fullName>
    </recommendedName>
</protein>
<evidence type="ECO:0000259" key="4">
    <source>
        <dbReference type="Pfam" id="PF00931"/>
    </source>
</evidence>
<feature type="repeat" description="WD" evidence="3">
    <location>
        <begin position="630"/>
        <end position="671"/>
    </location>
</feature>
<dbReference type="PRINTS" id="PR00364">
    <property type="entry name" value="DISEASERSIST"/>
</dbReference>
<feature type="repeat" description="WD" evidence="3">
    <location>
        <begin position="1062"/>
        <end position="1103"/>
    </location>
</feature>
<gene>
    <name evidence="5" type="ORF">KME15_10335</name>
</gene>
<feature type="repeat" description="WD" evidence="3">
    <location>
        <begin position="978"/>
        <end position="1019"/>
    </location>
</feature>
<evidence type="ECO:0000313" key="6">
    <source>
        <dbReference type="Proteomes" id="UP000757435"/>
    </source>
</evidence>
<dbReference type="InterPro" id="IPR015943">
    <property type="entry name" value="WD40/YVTN_repeat-like_dom_sf"/>
</dbReference>
<dbReference type="Proteomes" id="UP000757435">
    <property type="component" value="Unassembled WGS sequence"/>
</dbReference>
<dbReference type="Pfam" id="PF00931">
    <property type="entry name" value="NB-ARC"/>
    <property type="match status" value="1"/>
</dbReference>
<dbReference type="SUPFAM" id="SSF52540">
    <property type="entry name" value="P-loop containing nucleoside triphosphate hydrolases"/>
    <property type="match status" value="1"/>
</dbReference>
<dbReference type="PROSITE" id="PS00678">
    <property type="entry name" value="WD_REPEATS_1"/>
    <property type="match status" value="6"/>
</dbReference>
<dbReference type="PANTHER" id="PTHR19848:SF8">
    <property type="entry name" value="F-BOX AND WD REPEAT DOMAIN CONTAINING 7"/>
    <property type="match status" value="1"/>
</dbReference>
<dbReference type="InterPro" id="IPR011047">
    <property type="entry name" value="Quinoprotein_ADH-like_sf"/>
</dbReference>
<dbReference type="InterPro" id="IPR002182">
    <property type="entry name" value="NB-ARC"/>
</dbReference>
<evidence type="ECO:0000313" key="5">
    <source>
        <dbReference type="EMBL" id="MBW4659063.1"/>
    </source>
</evidence>
<dbReference type="Pfam" id="PF00400">
    <property type="entry name" value="WD40"/>
    <property type="match status" value="11"/>
</dbReference>
<dbReference type="InterPro" id="IPR019775">
    <property type="entry name" value="WD40_repeat_CS"/>
</dbReference>
<reference evidence="5" key="2">
    <citation type="journal article" date="2022" name="Microbiol. Resour. Announc.">
        <title>Metagenome Sequencing to Explore Phylogenomics of Terrestrial Cyanobacteria.</title>
        <authorList>
            <person name="Ward R.D."/>
            <person name="Stajich J.E."/>
            <person name="Johansen J.R."/>
            <person name="Huntemann M."/>
            <person name="Clum A."/>
            <person name="Foster B."/>
            <person name="Foster B."/>
            <person name="Roux S."/>
            <person name="Palaniappan K."/>
            <person name="Varghese N."/>
            <person name="Mukherjee S."/>
            <person name="Reddy T.B.K."/>
            <person name="Daum C."/>
            <person name="Copeland A."/>
            <person name="Chen I.A."/>
            <person name="Ivanova N.N."/>
            <person name="Kyrpides N.C."/>
            <person name="Shapiro N."/>
            <person name="Eloe-Fadrosh E.A."/>
            <person name="Pietrasiak N."/>
        </authorList>
    </citation>
    <scope>NUCLEOTIDE SEQUENCE</scope>
    <source>
        <strain evidence="5">UHER 2000/2452</strain>
    </source>
</reference>
<dbReference type="CDD" id="cd00200">
    <property type="entry name" value="WD40"/>
    <property type="match status" value="2"/>
</dbReference>
<dbReference type="PANTHER" id="PTHR19848">
    <property type="entry name" value="WD40 REPEAT PROTEIN"/>
    <property type="match status" value="1"/>
</dbReference>
<dbReference type="EMBL" id="JAHHHD010000009">
    <property type="protein sequence ID" value="MBW4659063.1"/>
    <property type="molecule type" value="Genomic_DNA"/>
</dbReference>
<keyword evidence="2" id="KW-0677">Repeat</keyword>
<sequence length="1184" mass="131184">MARSLKVRQDCIGTVKLALKQRGFVSQRALSEDIETALSTVSNFFNGKPVDRAIFEEICLKLGLDWQEIAASVAEEPPQLNESLSSEKKVTECYQDWGEAPDCSTFYGRTEELAQLEQWVVQDQCRLVLMLGMGGAGKTALSVKLAERIGDRFEVLIWRSLRNAPPLQMLLSDLILSLAQQQAVLPNQLEAQFAQLITLLRQKRCLLVLDNGESILQGNAGQYREGYEAYEELFSKIADGRHQSSVVLTSREQPRSLAVQIGSTVRSLSLNGLPSAEARQLLAAKGLVDTEQSSQQLIQTYGGNPLALKIAAATICSTFSGSISQFLQQQIAAYGGIWDLLSQQFDRLSPLEQQIMYWLAIEREWVTFAELSANCILPIAQRQMIEAMESLQGRSLIEVSKAGFTQQPVVMEYMTQKLIDCCYQEIISQTLNLFRSHALLKTQVQDYIRETQVRLILQPLAQRLLAELNGKETVEFLLTQLVNTLRGKLLSYTGYAAGNVINLLNVLESDLSDRDFSELAIAQAYLTETTLHRTNFADATLHQSTFAETLGGIVSVAFSPNGQMLAASDTRAEIHVWNIHSNQKLLTLSGHHSWVFSFVFSPNGITLASASDDFVVKLWEVSTGDCLQTLRGPANLINAVTFSPDERSIINDDKNAAIQLWNTERPESQVSALQGYPHLARSTAFSPDGKTFANSTQTQTVNLWNVRTGESEKVLQTHNLTVRLVAFSANGQQLVSTSLTASVQLQSSPTLAPEIQVWDLQCNRCLHILTGHTNGISEIIFSPDDRYLASSSFDQTVKIWNIDMGQCWRTLQGHNEKINGVAFSPDGKLVASGADDHTVKLWDWNTGQCLKTFQGYTDAIKSIALNLSGQILASAHEDKTIKLWDLKTGQVLKTLQAHSDLIWAVNFSPDGTLLASASADLTVKLWNWDTEQCITCSGHKNWVWSVDFHPQGQYFATGSYDKTIKIWDTRTGICVKTFSEHNSAGLCVHFSPDGKYLISSSFDQRIRVWNVETGICLRVLEGHRDRIWQVVFSGDGQTLASCGHDQSIKLWNIQTGECLNTLTGHQGAVTTVSFSPNSKTLVSGSFDHTLKIWNSNTGECLQTFRGHTSGILSVLWQSLAVEGVPRIISSSLDGTIKIWHPETGVCLQTLRAPRPYEGMNVTRLSGLTEAQQETLRELGAITAT</sequence>
<reference evidence="5" key="1">
    <citation type="submission" date="2021-05" db="EMBL/GenBank/DDBJ databases">
        <authorList>
            <person name="Pietrasiak N."/>
            <person name="Ward R."/>
            <person name="Stajich J.E."/>
            <person name="Kurbessoian T."/>
        </authorList>
    </citation>
    <scope>NUCLEOTIDE SEQUENCE</scope>
    <source>
        <strain evidence="5">UHER 2000/2452</strain>
    </source>
</reference>
<feature type="repeat" description="WD" evidence="3">
    <location>
        <begin position="588"/>
        <end position="629"/>
    </location>
</feature>
<dbReference type="InterPro" id="IPR036322">
    <property type="entry name" value="WD40_repeat_dom_sf"/>
</dbReference>
<comment type="caution">
    <text evidence="5">The sequence shown here is derived from an EMBL/GenBank/DDBJ whole genome shotgun (WGS) entry which is preliminary data.</text>
</comment>
<dbReference type="PROSITE" id="PS50294">
    <property type="entry name" value="WD_REPEATS_REGION"/>
    <property type="match status" value="9"/>
</dbReference>
<dbReference type="AlphaFoldDB" id="A0A951UNV2"/>
<dbReference type="CDD" id="cd00093">
    <property type="entry name" value="HTH_XRE"/>
    <property type="match status" value="1"/>
</dbReference>
<evidence type="ECO:0000256" key="2">
    <source>
        <dbReference type="ARBA" id="ARBA00022737"/>
    </source>
</evidence>
<dbReference type="InterPro" id="IPR020472">
    <property type="entry name" value="WD40_PAC1"/>
</dbReference>
<feature type="repeat" description="WD" evidence="3">
    <location>
        <begin position="895"/>
        <end position="936"/>
    </location>
</feature>